<dbReference type="eggNOG" id="ENOG502SG3D">
    <property type="taxonomic scope" value="Eukaryota"/>
</dbReference>
<protein>
    <submittedName>
        <fullName evidence="2">Uncharacterized protein</fullName>
    </submittedName>
</protein>
<accession>A0A176ZZ54</accession>
<dbReference type="VEuPathDB" id="FungiDB:GMDG_07635"/>
<dbReference type="AlphaFoldDB" id="A0A176ZZ54"/>
<dbReference type="RefSeq" id="XP_024320419.1">
    <property type="nucleotide sequence ID" value="XM_024472033.1"/>
</dbReference>
<proteinExistence type="predicted"/>
<dbReference type="EMBL" id="KV441411">
    <property type="protein sequence ID" value="OAF55117.1"/>
    <property type="molecule type" value="Genomic_DNA"/>
</dbReference>
<feature type="region of interest" description="Disordered" evidence="1">
    <location>
        <begin position="60"/>
        <end position="82"/>
    </location>
</feature>
<evidence type="ECO:0000256" key="1">
    <source>
        <dbReference type="SAM" id="MobiDB-lite"/>
    </source>
</evidence>
<sequence length="82" mass="9860">MLQSAEEILQFLEKVFSDPNRRHTAQTEYCKLYQGKNTFATFWAEFQRLTAELDYSEETENYRYTTDRDSETATELRPDDFK</sequence>
<dbReference type="Proteomes" id="UP000077154">
    <property type="component" value="Unassembled WGS sequence"/>
</dbReference>
<dbReference type="OrthoDB" id="3495704at2759"/>
<feature type="compositionally biased region" description="Basic and acidic residues" evidence="1">
    <location>
        <begin position="65"/>
        <end position="82"/>
    </location>
</feature>
<evidence type="ECO:0000313" key="2">
    <source>
        <dbReference type="EMBL" id="OAF55117.1"/>
    </source>
</evidence>
<dbReference type="GeneID" id="36291524"/>
<organism evidence="2">
    <name type="scientific">Pseudogymnoascus destructans</name>
    <dbReference type="NCBI Taxonomy" id="655981"/>
    <lineage>
        <taxon>Eukaryota</taxon>
        <taxon>Fungi</taxon>
        <taxon>Dikarya</taxon>
        <taxon>Ascomycota</taxon>
        <taxon>Pezizomycotina</taxon>
        <taxon>Leotiomycetes</taxon>
        <taxon>Thelebolales</taxon>
        <taxon>Thelebolaceae</taxon>
        <taxon>Pseudogymnoascus</taxon>
    </lineage>
</organism>
<gene>
    <name evidence="2" type="ORF">VC83_08484</name>
</gene>
<reference evidence="2" key="1">
    <citation type="submission" date="2016-03" db="EMBL/GenBank/DDBJ databases">
        <title>Updated assembly of Pseudogymnoascus destructans, the fungus causing white-nose syndrome of bats.</title>
        <authorList>
            <person name="Palmer J.M."/>
            <person name="Drees K.P."/>
            <person name="Foster J.T."/>
            <person name="Lindner D.L."/>
        </authorList>
    </citation>
    <scope>NUCLEOTIDE SEQUENCE [LARGE SCALE GENOMIC DNA]</scope>
    <source>
        <strain evidence="2">20631-21</strain>
    </source>
</reference>
<name>A0A176ZZ54_9PEZI</name>